<dbReference type="PANTHER" id="PTHR42810">
    <property type="entry name" value="PURINE PERMEASE C1399.01C-RELATED"/>
    <property type="match status" value="1"/>
</dbReference>
<evidence type="ECO:0000256" key="8">
    <source>
        <dbReference type="SAM" id="MobiDB-lite"/>
    </source>
</evidence>
<dbReference type="GO" id="GO:0042907">
    <property type="term" value="F:xanthine transmembrane transporter activity"/>
    <property type="evidence" value="ECO:0007669"/>
    <property type="project" value="TreeGrafter"/>
</dbReference>
<dbReference type="Proteomes" id="UP000283832">
    <property type="component" value="Unassembled WGS sequence"/>
</dbReference>
<evidence type="ECO:0000256" key="3">
    <source>
        <dbReference type="ARBA" id="ARBA00022448"/>
    </source>
</evidence>
<dbReference type="PROSITE" id="PS51471">
    <property type="entry name" value="FE2OG_OXY"/>
    <property type="match status" value="1"/>
</dbReference>
<feature type="compositionally biased region" description="Basic and acidic residues" evidence="8">
    <location>
        <begin position="306"/>
        <end position="317"/>
    </location>
</feature>
<feature type="transmembrane region" description="Helical" evidence="9">
    <location>
        <begin position="673"/>
        <end position="690"/>
    </location>
</feature>
<feature type="transmembrane region" description="Helical" evidence="9">
    <location>
        <begin position="611"/>
        <end position="634"/>
    </location>
</feature>
<feature type="transmembrane region" description="Helical" evidence="9">
    <location>
        <begin position="532"/>
        <end position="549"/>
    </location>
</feature>
<dbReference type="AlphaFoldDB" id="A0A418MYC3"/>
<feature type="transmembrane region" description="Helical" evidence="9">
    <location>
        <begin position="489"/>
        <end position="508"/>
    </location>
</feature>
<feature type="transmembrane region" description="Helical" evidence="9">
    <location>
        <begin position="402"/>
        <end position="423"/>
    </location>
</feature>
<dbReference type="Gene3D" id="2.60.120.590">
    <property type="entry name" value="Alpha-ketoglutarate-dependent dioxygenase AlkB-like"/>
    <property type="match status" value="1"/>
</dbReference>
<feature type="transmembrane region" description="Helical" evidence="9">
    <location>
        <begin position="696"/>
        <end position="713"/>
    </location>
</feature>
<evidence type="ECO:0000256" key="7">
    <source>
        <dbReference type="ARBA" id="ARBA00023136"/>
    </source>
</evidence>
<evidence type="ECO:0000256" key="4">
    <source>
        <dbReference type="ARBA" id="ARBA00022475"/>
    </source>
</evidence>
<dbReference type="Pfam" id="PF13532">
    <property type="entry name" value="2OG-FeII_Oxy_2"/>
    <property type="match status" value="1"/>
</dbReference>
<dbReference type="InterPro" id="IPR006042">
    <property type="entry name" value="Xan_ur_permease"/>
</dbReference>
<accession>A0A418MYC3</accession>
<feature type="transmembrane region" description="Helical" evidence="9">
    <location>
        <begin position="435"/>
        <end position="453"/>
    </location>
</feature>
<dbReference type="InterPro" id="IPR037151">
    <property type="entry name" value="AlkB-like_sf"/>
</dbReference>
<evidence type="ECO:0000259" key="10">
    <source>
        <dbReference type="PROSITE" id="PS51471"/>
    </source>
</evidence>
<evidence type="ECO:0000256" key="6">
    <source>
        <dbReference type="ARBA" id="ARBA00022989"/>
    </source>
</evidence>
<dbReference type="GO" id="GO:0005886">
    <property type="term" value="C:plasma membrane"/>
    <property type="evidence" value="ECO:0007669"/>
    <property type="project" value="UniProtKB-SubCell"/>
</dbReference>
<keyword evidence="5 9" id="KW-0812">Transmembrane</keyword>
<dbReference type="InterPro" id="IPR005123">
    <property type="entry name" value="Oxoglu/Fe-dep_dioxygenase_dom"/>
</dbReference>
<feature type="domain" description="Fe2OG dioxygenase" evidence="10">
    <location>
        <begin position="111"/>
        <end position="207"/>
    </location>
</feature>
<evidence type="ECO:0000256" key="9">
    <source>
        <dbReference type="SAM" id="Phobius"/>
    </source>
</evidence>
<evidence type="ECO:0000313" key="11">
    <source>
        <dbReference type="EMBL" id="RIV39683.1"/>
    </source>
</evidence>
<comment type="caution">
    <text evidence="11">The sequence shown here is derived from an EMBL/GenBank/DDBJ whole genome shotgun (WGS) entry which is preliminary data.</text>
</comment>
<feature type="compositionally biased region" description="Polar residues" evidence="8">
    <location>
        <begin position="221"/>
        <end position="233"/>
    </location>
</feature>
<sequence>MPQAAYQPSMLDVTDAPPTLGPLPGHLRRHPLGRGAWIDHLPGWVHGSDQVLDVLLRDVPWRAERRTMYDTEVDVPRLLCWYGAGRPLPHPVLPAARQALTHHYADELGEPFVTAGMCRYRDGRDSVAWHGDTQGRSAHTDTLVAIVSFGSPRDLLLRPRGGGASRRFPLGHGDLLVMGGSCQRTWEHASPRPPVRSAPGSASSSAPPASPEPPGGGQPSLCSAGSVSNSQASGMAARAPRPGPGLVFGWRRHPVVTERASRPPTGRARNNAQGRSPPSALRREGPPMTQSPTEPRSRWSPWSVHGDGRTIRPGDVVHPDERLSWPRTMGVGVQHVVAMFGATFTVPLITGFPPATTLFFSGLGTLLFLVITGNRLPSYLGSSFAFIAPVLAAKSGGDIGPALGGIVVAGAALALVGLAVQLVGAGWINRLMPPVVTGAIVMLIGLNLAPVAWDGGGEGGVRAQPLIAVLTLAAILLFTVLFRGFLARLSILLGVLVGWLVAALSGGLDPATVTGLREAAWVGLPEFHTPSFSLRAVVLIIPVVLVLIAENAGHVKAVAATTGRNLDRQLGRAFMGDGLATVLAGSGGGSGTTTYAENIGVMAATRVYSTAAYWVAGAAAVLLGLSPKIGALILTVPAGVLGGATTALYGLIAILGARIWLDNRVDFHDPVNLLTAAVAVIIGAADYTLTAGDLSFHGIALGTAAALVVYHGMRAIARLRNTTPTSGPEPEL</sequence>
<feature type="transmembrane region" description="Helical" evidence="9">
    <location>
        <begin position="465"/>
        <end position="482"/>
    </location>
</feature>
<dbReference type="InterPro" id="IPR006043">
    <property type="entry name" value="NCS2"/>
</dbReference>
<keyword evidence="6 9" id="KW-1133">Transmembrane helix</keyword>
<feature type="transmembrane region" description="Helical" evidence="9">
    <location>
        <begin position="379"/>
        <end position="396"/>
    </location>
</feature>
<dbReference type="NCBIfam" id="TIGR00801">
    <property type="entry name" value="ncs2"/>
    <property type="match status" value="1"/>
</dbReference>
<keyword evidence="12" id="KW-1185">Reference proteome</keyword>
<evidence type="ECO:0000313" key="12">
    <source>
        <dbReference type="Proteomes" id="UP000283832"/>
    </source>
</evidence>
<keyword evidence="4" id="KW-1003">Cell membrane</keyword>
<dbReference type="Pfam" id="PF00860">
    <property type="entry name" value="Xan_ur_permease"/>
    <property type="match status" value="1"/>
</dbReference>
<dbReference type="InterPro" id="IPR027450">
    <property type="entry name" value="AlkB-like"/>
</dbReference>
<proteinExistence type="inferred from homology"/>
<dbReference type="SUPFAM" id="SSF51197">
    <property type="entry name" value="Clavaminate synthase-like"/>
    <property type="match status" value="1"/>
</dbReference>
<keyword evidence="3" id="KW-0813">Transport</keyword>
<reference evidence="11 12" key="1">
    <citation type="submission" date="2018-08" db="EMBL/GenBank/DDBJ databases">
        <title>Jishengella sp. nov., isolated from a root of Azadirachta indica A. Juss. var. siamensis Valenton.</title>
        <authorList>
            <person name="Kuncharoen N."/>
            <person name="Tanasupawat S."/>
            <person name="Kudo T."/>
            <person name="Ohkuma M."/>
        </authorList>
    </citation>
    <scope>NUCLEOTIDE SEQUENCE [LARGE SCALE GENOMIC DNA]</scope>
    <source>
        <strain evidence="11 12">AZ1-13</strain>
    </source>
</reference>
<protein>
    <recommendedName>
        <fullName evidence="10">Fe2OG dioxygenase domain-containing protein</fullName>
    </recommendedName>
</protein>
<dbReference type="OrthoDB" id="9779092at2"/>
<gene>
    <name evidence="11" type="ORF">D2L64_07650</name>
</gene>
<feature type="compositionally biased region" description="Low complexity" evidence="8">
    <location>
        <begin position="197"/>
        <end position="207"/>
    </location>
</feature>
<organism evidence="11 12">
    <name type="scientific">Micromonospora radicis</name>
    <dbReference type="NCBI Taxonomy" id="1894971"/>
    <lineage>
        <taxon>Bacteria</taxon>
        <taxon>Bacillati</taxon>
        <taxon>Actinomycetota</taxon>
        <taxon>Actinomycetes</taxon>
        <taxon>Micromonosporales</taxon>
        <taxon>Micromonosporaceae</taxon>
        <taxon>Micromonospora</taxon>
    </lineage>
</organism>
<feature type="region of interest" description="Disordered" evidence="8">
    <location>
        <begin position="185"/>
        <end position="317"/>
    </location>
</feature>
<dbReference type="PANTHER" id="PTHR42810:SF4">
    <property type="entry name" value="URIC ACID TRANSPORTER UACT"/>
    <property type="match status" value="1"/>
</dbReference>
<evidence type="ECO:0000256" key="5">
    <source>
        <dbReference type="ARBA" id="ARBA00022692"/>
    </source>
</evidence>
<evidence type="ECO:0000256" key="1">
    <source>
        <dbReference type="ARBA" id="ARBA00004651"/>
    </source>
</evidence>
<comment type="subcellular location">
    <subcellularLocation>
        <location evidence="1">Cell membrane</location>
        <topology evidence="1">Multi-pass membrane protein</topology>
    </subcellularLocation>
</comment>
<dbReference type="EMBL" id="QXEC01000005">
    <property type="protein sequence ID" value="RIV39683.1"/>
    <property type="molecule type" value="Genomic_DNA"/>
</dbReference>
<feature type="transmembrane region" description="Helical" evidence="9">
    <location>
        <begin position="640"/>
        <end position="661"/>
    </location>
</feature>
<evidence type="ECO:0000256" key="2">
    <source>
        <dbReference type="ARBA" id="ARBA00008821"/>
    </source>
</evidence>
<feature type="transmembrane region" description="Helical" evidence="9">
    <location>
        <begin position="355"/>
        <end position="372"/>
    </location>
</feature>
<name>A0A418MYC3_9ACTN</name>
<keyword evidence="7 9" id="KW-0472">Membrane</keyword>
<comment type="similarity">
    <text evidence="2">Belongs to the nucleobase:cation symporter-2 (NCS2) (TC 2.A.40) family.</text>
</comment>